<gene>
    <name evidence="2" type="ORF">EVAR_56300_1</name>
</gene>
<dbReference type="AlphaFoldDB" id="A0A4C1Z2S2"/>
<evidence type="ECO:0000313" key="3">
    <source>
        <dbReference type="Proteomes" id="UP000299102"/>
    </source>
</evidence>
<name>A0A4C1Z2S2_EUMVA</name>
<sequence>MELLTEGQSTATYPNRDNKSTTSAIVPSVFVVCQNSQAPDDGSRYIGLIFLGGDDKFHRQRIKSGRIHSAAAAGGGRRRGDELYTPWARRIAPAL</sequence>
<organism evidence="2 3">
    <name type="scientific">Eumeta variegata</name>
    <name type="common">Bagworm moth</name>
    <name type="synonym">Eumeta japonica</name>
    <dbReference type="NCBI Taxonomy" id="151549"/>
    <lineage>
        <taxon>Eukaryota</taxon>
        <taxon>Metazoa</taxon>
        <taxon>Ecdysozoa</taxon>
        <taxon>Arthropoda</taxon>
        <taxon>Hexapoda</taxon>
        <taxon>Insecta</taxon>
        <taxon>Pterygota</taxon>
        <taxon>Neoptera</taxon>
        <taxon>Endopterygota</taxon>
        <taxon>Lepidoptera</taxon>
        <taxon>Glossata</taxon>
        <taxon>Ditrysia</taxon>
        <taxon>Tineoidea</taxon>
        <taxon>Psychidae</taxon>
        <taxon>Oiketicinae</taxon>
        <taxon>Eumeta</taxon>
    </lineage>
</organism>
<protein>
    <submittedName>
        <fullName evidence="2">Uncharacterized protein</fullName>
    </submittedName>
</protein>
<proteinExistence type="predicted"/>
<reference evidence="2 3" key="1">
    <citation type="journal article" date="2019" name="Commun. Biol.">
        <title>The bagworm genome reveals a unique fibroin gene that provides high tensile strength.</title>
        <authorList>
            <person name="Kono N."/>
            <person name="Nakamura H."/>
            <person name="Ohtoshi R."/>
            <person name="Tomita M."/>
            <person name="Numata K."/>
            <person name="Arakawa K."/>
        </authorList>
    </citation>
    <scope>NUCLEOTIDE SEQUENCE [LARGE SCALE GENOMIC DNA]</scope>
</reference>
<feature type="region of interest" description="Disordered" evidence="1">
    <location>
        <begin position="1"/>
        <end position="21"/>
    </location>
</feature>
<keyword evidence="3" id="KW-1185">Reference proteome</keyword>
<evidence type="ECO:0000313" key="2">
    <source>
        <dbReference type="EMBL" id="GBP81830.1"/>
    </source>
</evidence>
<comment type="caution">
    <text evidence="2">The sequence shown here is derived from an EMBL/GenBank/DDBJ whole genome shotgun (WGS) entry which is preliminary data.</text>
</comment>
<accession>A0A4C1Z2S2</accession>
<evidence type="ECO:0000256" key="1">
    <source>
        <dbReference type="SAM" id="MobiDB-lite"/>
    </source>
</evidence>
<dbReference type="Proteomes" id="UP000299102">
    <property type="component" value="Unassembled WGS sequence"/>
</dbReference>
<dbReference type="EMBL" id="BGZK01001533">
    <property type="protein sequence ID" value="GBP81830.1"/>
    <property type="molecule type" value="Genomic_DNA"/>
</dbReference>